<dbReference type="GO" id="GO:0000974">
    <property type="term" value="C:Prp19 complex"/>
    <property type="evidence" value="ECO:0007669"/>
    <property type="project" value="UniProtKB-UniRule"/>
</dbReference>
<dbReference type="InterPro" id="IPR015943">
    <property type="entry name" value="WD40/YVTN_repeat-like_dom_sf"/>
</dbReference>
<dbReference type="KEGG" id="rsz:108832444"/>
<dbReference type="PROSITE" id="PS50294">
    <property type="entry name" value="WD_REPEATS_REGION"/>
    <property type="match status" value="1"/>
</dbReference>
<dbReference type="OrthoDB" id="1746347at2759"/>
<sequence>MNCAISGEVPVEPVVSKKTGLLYEKRLIETHISPDSLFGTVLQIVKPKPLHTASIPGLLGAFQTEWDGLMLTNFSLEQQLHTARQELSHALYQHDAACRVIARLKKERDEARQLLSEAESQLPAAPEVAPANATLSNGKRAADGGEQGPDAKKMSLGISAEVITELTDCNAALSQQRKKRQDVIATGGIDTTAVLFDRPSGQILSTLTGHSKKVTSIKFVGDTDLVLTASSDKFL</sequence>
<keyword evidence="2" id="KW-0833">Ubl conjugation pathway</keyword>
<evidence type="ECO:0000256" key="3">
    <source>
        <dbReference type="SAM" id="MobiDB-lite"/>
    </source>
</evidence>
<feature type="domain" description="Prp19 coiled-coil region" evidence="4">
    <location>
        <begin position="52"/>
        <end position="117"/>
    </location>
</feature>
<comment type="subcellular location">
    <subcellularLocation>
        <location evidence="2">Nucleus</location>
    </subcellularLocation>
</comment>
<dbReference type="RefSeq" id="XP_056859983.1">
    <property type="nucleotide sequence ID" value="XM_057004003.1"/>
</dbReference>
<dbReference type="Pfam" id="PF08606">
    <property type="entry name" value="Prp19"/>
    <property type="match status" value="1"/>
</dbReference>
<keyword evidence="2" id="KW-0747">Spliceosome</keyword>
<keyword evidence="2" id="KW-0227">DNA damage</keyword>
<comment type="pathway">
    <text evidence="2">Protein modification; protein ubiquitination.</text>
</comment>
<comment type="function">
    <text evidence="2">Ubiquitin-protein ligase which is mainly involved pre-mRNA splicing and DNA repair. Required for pre-mRNA splicing as component of the spliceosome.</text>
</comment>
<reference evidence="5" key="1">
    <citation type="journal article" date="2019" name="Database">
        <title>The radish genome database (RadishGD): an integrated information resource for radish genomics.</title>
        <authorList>
            <person name="Yu H.J."/>
            <person name="Baek S."/>
            <person name="Lee Y.J."/>
            <person name="Cho A."/>
            <person name="Mun J.H."/>
        </authorList>
    </citation>
    <scope>NUCLEOTIDE SEQUENCE [LARGE SCALE GENOMIC DNA]</scope>
    <source>
        <strain evidence="5">cv. WK10039</strain>
    </source>
</reference>
<dbReference type="GO" id="GO:0061630">
    <property type="term" value="F:ubiquitin protein ligase activity"/>
    <property type="evidence" value="ECO:0007669"/>
    <property type="project" value="UniProtKB-UniRule"/>
</dbReference>
<dbReference type="InterPro" id="IPR013915">
    <property type="entry name" value="Prp19_cc"/>
</dbReference>
<keyword evidence="1" id="KW-0853">WD repeat</keyword>
<comment type="subunit">
    <text evidence="2">Homotetramer.</text>
</comment>
<evidence type="ECO:0000256" key="1">
    <source>
        <dbReference type="PROSITE-ProRule" id="PRU00221"/>
    </source>
</evidence>
<organism evidence="5 6">
    <name type="scientific">Raphanus sativus</name>
    <name type="common">Radish</name>
    <name type="synonym">Raphanus raphanistrum var. sativus</name>
    <dbReference type="NCBI Taxonomy" id="3726"/>
    <lineage>
        <taxon>Eukaryota</taxon>
        <taxon>Viridiplantae</taxon>
        <taxon>Streptophyta</taxon>
        <taxon>Embryophyta</taxon>
        <taxon>Tracheophyta</taxon>
        <taxon>Spermatophyta</taxon>
        <taxon>Magnoliopsida</taxon>
        <taxon>eudicotyledons</taxon>
        <taxon>Gunneridae</taxon>
        <taxon>Pentapetalae</taxon>
        <taxon>rosids</taxon>
        <taxon>malvids</taxon>
        <taxon>Brassicales</taxon>
        <taxon>Brassicaceae</taxon>
        <taxon>Brassiceae</taxon>
        <taxon>Raphanus</taxon>
    </lineage>
</organism>
<dbReference type="PANTHER" id="PTHR43995">
    <property type="entry name" value="PRE-MRNA-PROCESSING FACTOR 19"/>
    <property type="match status" value="1"/>
</dbReference>
<dbReference type="SUPFAM" id="SSF57850">
    <property type="entry name" value="RING/U-box"/>
    <property type="match status" value="1"/>
</dbReference>
<dbReference type="Proteomes" id="UP000504610">
    <property type="component" value="Chromosome 2"/>
</dbReference>
<dbReference type="InterPro" id="IPR038959">
    <property type="entry name" value="Prp19"/>
</dbReference>
<dbReference type="Pfam" id="PF00400">
    <property type="entry name" value="WD40"/>
    <property type="match status" value="1"/>
</dbReference>
<evidence type="ECO:0000313" key="5">
    <source>
        <dbReference type="Proteomes" id="UP000504610"/>
    </source>
</evidence>
<dbReference type="EC" id="2.3.2.27" evidence="2"/>
<dbReference type="GeneID" id="108832444"/>
<accession>A0A9W3D992</accession>
<evidence type="ECO:0000259" key="4">
    <source>
        <dbReference type="Pfam" id="PF08606"/>
    </source>
</evidence>
<keyword evidence="2" id="KW-0234">DNA repair</keyword>
<name>A0A9W3D992_RAPSA</name>
<dbReference type="PANTHER" id="PTHR43995:SF1">
    <property type="entry name" value="PRE-MRNA-PROCESSING FACTOR 19"/>
    <property type="match status" value="1"/>
</dbReference>
<evidence type="ECO:0000313" key="6">
    <source>
        <dbReference type="RefSeq" id="XP_056859983.1"/>
    </source>
</evidence>
<dbReference type="PROSITE" id="PS50082">
    <property type="entry name" value="WD_REPEATS_2"/>
    <property type="match status" value="1"/>
</dbReference>
<dbReference type="SUPFAM" id="SSF50978">
    <property type="entry name" value="WD40 repeat-like"/>
    <property type="match status" value="1"/>
</dbReference>
<protein>
    <recommendedName>
        <fullName evidence="2">Pre-mRNA-processing factor 19</fullName>
        <ecNumber evidence="2">2.3.2.27</ecNumber>
    </recommendedName>
</protein>
<dbReference type="AlphaFoldDB" id="A0A9W3D992"/>
<dbReference type="Gene3D" id="3.30.40.10">
    <property type="entry name" value="Zinc/RING finger domain, C3HC4 (zinc finger)"/>
    <property type="match status" value="1"/>
</dbReference>
<dbReference type="GO" id="GO:0070534">
    <property type="term" value="P:protein K63-linked ubiquitination"/>
    <property type="evidence" value="ECO:0007669"/>
    <property type="project" value="UniProtKB-UniRule"/>
</dbReference>
<dbReference type="Gene3D" id="2.130.10.10">
    <property type="entry name" value="YVTN repeat-like/Quinoprotein amine dehydrogenase"/>
    <property type="match status" value="1"/>
</dbReference>
<keyword evidence="2" id="KW-0508">mRNA splicing</keyword>
<comment type="catalytic activity">
    <reaction evidence="2">
        <text>S-ubiquitinyl-[E2 ubiquitin-conjugating enzyme]-L-cysteine + [acceptor protein]-L-lysine = [E2 ubiquitin-conjugating enzyme]-L-cysteine + N(6)-ubiquitinyl-[acceptor protein]-L-lysine.</text>
        <dbReference type="EC" id="2.3.2.27"/>
    </reaction>
</comment>
<proteinExistence type="inferred from homology"/>
<gene>
    <name evidence="6" type="primary">LOC108832444</name>
</gene>
<reference evidence="6" key="2">
    <citation type="submission" date="2025-08" db="UniProtKB">
        <authorList>
            <consortium name="RefSeq"/>
        </authorList>
    </citation>
    <scope>IDENTIFICATION</scope>
    <source>
        <tissue evidence="6">Leaf</tissue>
    </source>
</reference>
<keyword evidence="2" id="KW-0507">mRNA processing</keyword>
<dbReference type="InterPro" id="IPR001680">
    <property type="entry name" value="WD40_rpt"/>
</dbReference>
<dbReference type="InterPro" id="IPR013083">
    <property type="entry name" value="Znf_RING/FYVE/PHD"/>
</dbReference>
<dbReference type="GO" id="GO:0000398">
    <property type="term" value="P:mRNA splicing, via spliceosome"/>
    <property type="evidence" value="ECO:0007669"/>
    <property type="project" value="InterPro"/>
</dbReference>
<evidence type="ECO:0000256" key="2">
    <source>
        <dbReference type="RuleBase" id="RU367101"/>
    </source>
</evidence>
<dbReference type="GO" id="GO:0006281">
    <property type="term" value="P:DNA repair"/>
    <property type="evidence" value="ECO:0007669"/>
    <property type="project" value="UniProtKB-KW"/>
</dbReference>
<feature type="repeat" description="WD" evidence="1">
    <location>
        <begin position="207"/>
        <end position="235"/>
    </location>
</feature>
<keyword evidence="2" id="KW-0808">Transferase</keyword>
<comment type="similarity">
    <text evidence="2">Belongs to the WD repeat PRP19 family.</text>
</comment>
<keyword evidence="5" id="KW-1185">Reference proteome</keyword>
<dbReference type="GO" id="GO:0071006">
    <property type="term" value="C:U2-type catalytic step 1 spliceosome"/>
    <property type="evidence" value="ECO:0007669"/>
    <property type="project" value="TreeGrafter"/>
</dbReference>
<dbReference type="InterPro" id="IPR036322">
    <property type="entry name" value="WD40_repeat_dom_sf"/>
</dbReference>
<feature type="region of interest" description="Disordered" evidence="3">
    <location>
        <begin position="116"/>
        <end position="152"/>
    </location>
</feature>
<keyword evidence="2" id="KW-0539">Nucleus</keyword>
<dbReference type="GO" id="GO:0005737">
    <property type="term" value="C:cytoplasm"/>
    <property type="evidence" value="ECO:0007669"/>
    <property type="project" value="TreeGrafter"/>
</dbReference>